<accession>A0A1I5WJI1</accession>
<organism evidence="4 5">
    <name type="scientific">Parafilimonas terrae</name>
    <dbReference type="NCBI Taxonomy" id="1465490"/>
    <lineage>
        <taxon>Bacteria</taxon>
        <taxon>Pseudomonadati</taxon>
        <taxon>Bacteroidota</taxon>
        <taxon>Chitinophagia</taxon>
        <taxon>Chitinophagales</taxon>
        <taxon>Chitinophagaceae</taxon>
        <taxon>Parafilimonas</taxon>
    </lineage>
</organism>
<dbReference type="SUPFAM" id="SSF53774">
    <property type="entry name" value="Glutaminase/Asparaginase"/>
    <property type="match status" value="1"/>
</dbReference>
<dbReference type="InterPro" id="IPR027474">
    <property type="entry name" value="L-asparaginase_N"/>
</dbReference>
<gene>
    <name evidence="4" type="ORF">SAMN05444277_106240</name>
</gene>
<dbReference type="InterPro" id="IPR036152">
    <property type="entry name" value="Asp/glu_Ase-like_sf"/>
</dbReference>
<reference evidence="4 5" key="1">
    <citation type="submission" date="2016-10" db="EMBL/GenBank/DDBJ databases">
        <authorList>
            <person name="de Groot N.N."/>
        </authorList>
    </citation>
    <scope>NUCLEOTIDE SEQUENCE [LARGE SCALE GENOMIC DNA]</scope>
    <source>
        <strain evidence="4 5">DSM 28286</strain>
    </source>
</reference>
<dbReference type="GO" id="GO:0004067">
    <property type="term" value="F:asparaginase activity"/>
    <property type="evidence" value="ECO:0007669"/>
    <property type="project" value="UniProtKB-UniRule"/>
</dbReference>
<dbReference type="PROSITE" id="PS51732">
    <property type="entry name" value="ASN_GLN_ASE_3"/>
    <property type="match status" value="1"/>
</dbReference>
<dbReference type="Gene3D" id="3.40.50.1170">
    <property type="entry name" value="L-asparaginase, N-terminal domain"/>
    <property type="match status" value="1"/>
</dbReference>
<dbReference type="PANTHER" id="PTHR11707">
    <property type="entry name" value="L-ASPARAGINASE"/>
    <property type="match status" value="1"/>
</dbReference>
<evidence type="ECO:0000313" key="4">
    <source>
        <dbReference type="EMBL" id="SFQ19992.1"/>
    </source>
</evidence>
<evidence type="ECO:0000259" key="3">
    <source>
        <dbReference type="Pfam" id="PF00710"/>
    </source>
</evidence>
<feature type="binding site" evidence="2">
    <location>
        <begin position="82"/>
        <end position="83"/>
    </location>
    <ligand>
        <name>substrate</name>
    </ligand>
</feature>
<dbReference type="PANTHER" id="PTHR11707:SF28">
    <property type="entry name" value="60 KDA LYSOPHOSPHOLIPASE"/>
    <property type="match status" value="1"/>
</dbReference>
<evidence type="ECO:0000313" key="5">
    <source>
        <dbReference type="Proteomes" id="UP000199031"/>
    </source>
</evidence>
<feature type="binding site" evidence="2">
    <location>
        <position position="53"/>
    </location>
    <ligand>
        <name>substrate</name>
    </ligand>
</feature>
<feature type="domain" description="L-asparaginase N-terminal" evidence="3">
    <location>
        <begin position="3"/>
        <end position="155"/>
    </location>
</feature>
<evidence type="ECO:0000256" key="2">
    <source>
        <dbReference type="PIRSR" id="PIRSR001220-2"/>
    </source>
</evidence>
<evidence type="ECO:0000256" key="1">
    <source>
        <dbReference type="PIRSR" id="PIRSR001220-1"/>
    </source>
</evidence>
<dbReference type="PIRSF" id="PIRSF500176">
    <property type="entry name" value="L_ASNase"/>
    <property type="match status" value="1"/>
</dbReference>
<feature type="active site" description="O-isoaspartyl threonine intermediate" evidence="1">
    <location>
        <position position="11"/>
    </location>
</feature>
<dbReference type="AlphaFoldDB" id="A0A1I5WJI1"/>
<dbReference type="InterPro" id="IPR006034">
    <property type="entry name" value="Asparaginase/glutaminase-like"/>
</dbReference>
<dbReference type="PIRSF" id="PIRSF001220">
    <property type="entry name" value="L-ASNase_gatD"/>
    <property type="match status" value="1"/>
</dbReference>
<dbReference type="STRING" id="1465490.SAMN05444277_106240"/>
<proteinExistence type="predicted"/>
<dbReference type="RefSeq" id="WP_090658643.1">
    <property type="nucleotide sequence ID" value="NZ_FOXQ01000006.1"/>
</dbReference>
<dbReference type="EMBL" id="FOXQ01000006">
    <property type="protein sequence ID" value="SFQ19992.1"/>
    <property type="molecule type" value="Genomic_DNA"/>
</dbReference>
<protein>
    <submittedName>
        <fullName evidence="4">L-asparaginase</fullName>
    </submittedName>
</protein>
<dbReference type="Pfam" id="PF00710">
    <property type="entry name" value="Asparaginase"/>
    <property type="match status" value="1"/>
</dbReference>
<dbReference type="PRINTS" id="PR00139">
    <property type="entry name" value="ASNGLNASE"/>
</dbReference>
<dbReference type="Proteomes" id="UP000199031">
    <property type="component" value="Unassembled WGS sequence"/>
</dbReference>
<dbReference type="InterPro" id="IPR037152">
    <property type="entry name" value="L-asparaginase_N_sf"/>
</dbReference>
<keyword evidence="5" id="KW-1185">Reference proteome</keyword>
<sequence length="164" mass="18374">MAIRIFITGGTFDKEYNELTGELFFKDSHLPEMLKLGRSNIDVDIRTLMMIDSLGMSSEDRDLITHHCETAKEDKIIITHGTDTMADTAKVLSGRINNKTIVLTGAMIPYKFGSSDGLFNLGSALAFVQTLPPGVYIAMNGKYFHADNVRKNRQTGMFEELYKQ</sequence>
<dbReference type="OrthoDB" id="9788068at2"/>
<name>A0A1I5WJI1_9BACT</name>